<dbReference type="AlphaFoldDB" id="M1WBS4"/>
<organism evidence="2 3">
    <name type="scientific">Claviceps purpurea (strain 20.1)</name>
    <name type="common">Ergot fungus</name>
    <name type="synonym">Sphacelia segetum</name>
    <dbReference type="NCBI Taxonomy" id="1111077"/>
    <lineage>
        <taxon>Eukaryota</taxon>
        <taxon>Fungi</taxon>
        <taxon>Dikarya</taxon>
        <taxon>Ascomycota</taxon>
        <taxon>Pezizomycotina</taxon>
        <taxon>Sordariomycetes</taxon>
        <taxon>Hypocreomycetidae</taxon>
        <taxon>Hypocreales</taxon>
        <taxon>Clavicipitaceae</taxon>
        <taxon>Claviceps</taxon>
    </lineage>
</organism>
<feature type="region of interest" description="Disordered" evidence="1">
    <location>
        <begin position="1"/>
        <end position="42"/>
    </location>
</feature>
<keyword evidence="3" id="KW-1185">Reference proteome</keyword>
<name>M1WBS4_CLAP2</name>
<comment type="caution">
    <text evidence="2">The sequence shown here is derived from an EMBL/GenBank/DDBJ whole genome shotgun (WGS) entry which is preliminary data.</text>
</comment>
<proteinExistence type="predicted"/>
<evidence type="ECO:0000256" key="1">
    <source>
        <dbReference type="SAM" id="MobiDB-lite"/>
    </source>
</evidence>
<dbReference type="HOGENOM" id="CLU_2573685_0_0_1"/>
<dbReference type="EMBL" id="CAGA01000066">
    <property type="protein sequence ID" value="CCE33790.1"/>
    <property type="molecule type" value="Genomic_DNA"/>
</dbReference>
<evidence type="ECO:0000313" key="3">
    <source>
        <dbReference type="Proteomes" id="UP000016801"/>
    </source>
</evidence>
<sequence>MKVRPAVPEESPKAIQGTRAASATKRSIDEVEEPQEQRTPTPRYIPIVARAAIAYAFYPAFPTFPRRVARLLSPRHTTRKH</sequence>
<gene>
    <name evidence="2" type="ORF">CPUR_07716</name>
</gene>
<dbReference type="Proteomes" id="UP000016801">
    <property type="component" value="Unassembled WGS sequence"/>
</dbReference>
<accession>M1WBS4</accession>
<reference evidence="2 3" key="1">
    <citation type="journal article" date="2013" name="PLoS Genet.">
        <title>Plant-symbiotic fungi as chemical engineers: Multi-genome analysis of the Clavicipitaceae reveals dynamics of alkaloid loci.</title>
        <authorList>
            <person name="Schardl C.L."/>
            <person name="Young C.A."/>
            <person name="Hesse U."/>
            <person name="Amyotte S.G."/>
            <person name="Andreeva K."/>
            <person name="Calie P.J."/>
            <person name="Fleetwood D.J."/>
            <person name="Haws D.C."/>
            <person name="Moore N."/>
            <person name="Oeser B."/>
            <person name="Panaccione D.G."/>
            <person name="Schweri K.K."/>
            <person name="Voisey C.R."/>
            <person name="Farman M.L."/>
            <person name="Jaromczyk J.W."/>
            <person name="Roe B.A."/>
            <person name="O'Sullivan D.M."/>
            <person name="Scott B."/>
            <person name="Tudzynski P."/>
            <person name="An Z."/>
            <person name="Arnaoudova E.G."/>
            <person name="Bullock C.T."/>
            <person name="Charlton N.D."/>
            <person name="Chen L."/>
            <person name="Cox M."/>
            <person name="Dinkins R.D."/>
            <person name="Florea S."/>
            <person name="Glenn A.E."/>
            <person name="Gordon A."/>
            <person name="Gueldener U."/>
            <person name="Harris D.R."/>
            <person name="Hollin W."/>
            <person name="Jaromczyk J."/>
            <person name="Johnson R.D."/>
            <person name="Khan A.K."/>
            <person name="Leistner E."/>
            <person name="Leuchtmann A."/>
            <person name="Li C."/>
            <person name="Liu J."/>
            <person name="Liu J."/>
            <person name="Liu M."/>
            <person name="Mace W."/>
            <person name="Machado C."/>
            <person name="Nagabhyru P."/>
            <person name="Pan J."/>
            <person name="Schmid J."/>
            <person name="Sugawara K."/>
            <person name="Steiner U."/>
            <person name="Takach J.E."/>
            <person name="Tanaka E."/>
            <person name="Webb J.S."/>
            <person name="Wilson E.V."/>
            <person name="Wiseman J.L."/>
            <person name="Yoshida R."/>
            <person name="Zeng Z."/>
        </authorList>
    </citation>
    <scope>NUCLEOTIDE SEQUENCE [LARGE SCALE GENOMIC DNA]</scope>
    <source>
        <strain evidence="2 3">20.1</strain>
    </source>
</reference>
<dbReference type="VEuPathDB" id="FungiDB:CPUR_07716"/>
<evidence type="ECO:0000313" key="2">
    <source>
        <dbReference type="EMBL" id="CCE33790.1"/>
    </source>
</evidence>
<protein>
    <submittedName>
        <fullName evidence="2">Uncharacterized protein</fullName>
    </submittedName>
</protein>